<evidence type="ECO:0000256" key="7">
    <source>
        <dbReference type="ARBA" id="ARBA00022759"/>
    </source>
</evidence>
<evidence type="ECO:0000256" key="14">
    <source>
        <dbReference type="PROSITE-ProRule" id="PRU01389"/>
    </source>
</evidence>
<evidence type="ECO:0000256" key="8">
    <source>
        <dbReference type="ARBA" id="ARBA00022771"/>
    </source>
</evidence>
<keyword evidence="11 13" id="KW-0040">ANK repeat</keyword>
<dbReference type="SMART" id="SM00248">
    <property type="entry name" value="ANK"/>
    <property type="match status" value="1"/>
</dbReference>
<dbReference type="PROSITE" id="PS50297">
    <property type="entry name" value="ANK_REP_REGION"/>
    <property type="match status" value="1"/>
</dbReference>
<dbReference type="PANTHER" id="PTHR16036:SF2">
    <property type="entry name" value="TRNA ENDONUCLEASE ANKZF1"/>
    <property type="match status" value="1"/>
</dbReference>
<keyword evidence="5" id="KW-0479">Metal-binding</keyword>
<keyword evidence="7 14" id="KW-0255">Endonuclease</keyword>
<feature type="compositionally biased region" description="Basic and acidic residues" evidence="15">
    <location>
        <begin position="615"/>
        <end position="639"/>
    </location>
</feature>
<evidence type="ECO:0000256" key="4">
    <source>
        <dbReference type="ARBA" id="ARBA00022722"/>
    </source>
</evidence>
<protein>
    <submittedName>
        <fullName evidence="17">Ankyrin repeat and zinc finger domain-containing protein 1-like</fullName>
    </submittedName>
</protein>
<dbReference type="Gene3D" id="1.25.40.20">
    <property type="entry name" value="Ankyrin repeat-containing domain"/>
    <property type="match status" value="1"/>
</dbReference>
<evidence type="ECO:0000256" key="11">
    <source>
        <dbReference type="ARBA" id="ARBA00023043"/>
    </source>
</evidence>
<feature type="region of interest" description="Disordered" evidence="15">
    <location>
        <begin position="418"/>
        <end position="465"/>
    </location>
</feature>
<dbReference type="Pfam" id="PF18716">
    <property type="entry name" value="VATC"/>
    <property type="match status" value="1"/>
</dbReference>
<organism evidence="17">
    <name type="scientific">Phallusia mammillata</name>
    <dbReference type="NCBI Taxonomy" id="59560"/>
    <lineage>
        <taxon>Eukaryota</taxon>
        <taxon>Metazoa</taxon>
        <taxon>Chordata</taxon>
        <taxon>Tunicata</taxon>
        <taxon>Ascidiacea</taxon>
        <taxon>Phlebobranchia</taxon>
        <taxon>Ascidiidae</taxon>
        <taxon>Phallusia</taxon>
    </lineage>
</organism>
<dbReference type="GO" id="GO:0004519">
    <property type="term" value="F:endonuclease activity"/>
    <property type="evidence" value="ECO:0007669"/>
    <property type="project" value="UniProtKB-KW"/>
</dbReference>
<keyword evidence="10" id="KW-0862">Zinc</keyword>
<dbReference type="GO" id="GO:0036503">
    <property type="term" value="P:ERAD pathway"/>
    <property type="evidence" value="ECO:0007669"/>
    <property type="project" value="TreeGrafter"/>
</dbReference>
<evidence type="ECO:0000256" key="3">
    <source>
        <dbReference type="ARBA" id="ARBA00022490"/>
    </source>
</evidence>
<dbReference type="Pfam" id="PF18826">
    <property type="entry name" value="bVLRF1"/>
    <property type="match status" value="1"/>
</dbReference>
<comment type="subcellular location">
    <subcellularLocation>
        <location evidence="1">Cytoplasm</location>
    </subcellularLocation>
</comment>
<dbReference type="InterPro" id="IPR002110">
    <property type="entry name" value="Ankyrin_rpt"/>
</dbReference>
<dbReference type="SUPFAM" id="SSF48403">
    <property type="entry name" value="Ankyrin repeat"/>
    <property type="match status" value="1"/>
</dbReference>
<keyword evidence="8" id="KW-0863">Zinc-finger</keyword>
<feature type="region of interest" description="Disordered" evidence="15">
    <location>
        <begin position="364"/>
        <end position="389"/>
    </location>
</feature>
<evidence type="ECO:0000259" key="16">
    <source>
        <dbReference type="PROSITE" id="PS52044"/>
    </source>
</evidence>
<dbReference type="PROSITE" id="PS52044">
    <property type="entry name" value="VLRF1"/>
    <property type="match status" value="1"/>
</dbReference>
<keyword evidence="12" id="KW-0175">Coiled coil</keyword>
<evidence type="ECO:0000256" key="12">
    <source>
        <dbReference type="ARBA" id="ARBA00023054"/>
    </source>
</evidence>
<feature type="active site" evidence="14">
    <location>
        <position position="240"/>
    </location>
</feature>
<comment type="similarity">
    <text evidence="2 14">Belongs to the ANKZF1/VMS1 family.</text>
</comment>
<dbReference type="InterPro" id="IPR041175">
    <property type="entry name" value="VLRF1/Vms1"/>
</dbReference>
<reference evidence="17" key="1">
    <citation type="submission" date="2020-04" db="EMBL/GenBank/DDBJ databases">
        <authorList>
            <person name="Neveu A P."/>
        </authorList>
    </citation>
    <scope>NUCLEOTIDE SEQUENCE</scope>
    <source>
        <tissue evidence="17">Whole embryo</tissue>
    </source>
</reference>
<keyword evidence="9 14" id="KW-0378">Hydrolase</keyword>
<feature type="compositionally biased region" description="Basic residues" evidence="15">
    <location>
        <begin position="605"/>
        <end position="614"/>
    </location>
</feature>
<dbReference type="GO" id="GO:0008270">
    <property type="term" value="F:zinc ion binding"/>
    <property type="evidence" value="ECO:0007669"/>
    <property type="project" value="UniProtKB-KW"/>
</dbReference>
<dbReference type="InterPro" id="IPR036770">
    <property type="entry name" value="Ankyrin_rpt-contain_sf"/>
</dbReference>
<feature type="compositionally biased region" description="Polar residues" evidence="15">
    <location>
        <begin position="45"/>
        <end position="56"/>
    </location>
</feature>
<dbReference type="PANTHER" id="PTHR16036">
    <property type="entry name" value="ANKYRIN REPEAT AND ZINC FINGER DOMAIN-CONTAINING PROTEIN 1"/>
    <property type="match status" value="1"/>
</dbReference>
<dbReference type="GO" id="GO:0016787">
    <property type="term" value="F:hydrolase activity"/>
    <property type="evidence" value="ECO:0007669"/>
    <property type="project" value="UniProtKB-KW"/>
</dbReference>
<evidence type="ECO:0000256" key="13">
    <source>
        <dbReference type="PROSITE-ProRule" id="PRU00023"/>
    </source>
</evidence>
<sequence length="704" mass="81294">METIRPYKVVFSDQRRIKEVVHGFKLAKKSSENRDLETDRKETVSPPNTDESTNTGSNQCLTCKCLILHRDDQIEHYKGDWHRYNLKLKLLGQPVVSEEEFADNEDVFSISGSDTEGEDNSFNVSSDENRRLSLSVLKQENNEDRDEQFDNRRPKLYFQNSSGQTISIYKKVLYSRQNSDLDSGITQVAVDTLNQAYDRYWAVILLSAGHFAAAVFQGSSVIVHKTFHRYVVRAKRGVAQSLNDSMNKAGIAKSAGANLRRYNEIQLEENIKSLLKSWKEDYLDKCSHIFLRIPQYRKTMFYGGKDYIFDARDNRIRSVPFVTRRPTFNEVQRVHQELYSVTVHGKKSITEIFSPPSLKKLKNQTEVEKNETIEAKRDAKRDGTHVKDEMEVRNNAENEISLEMENMEIITSELETFSSNVKRRNKKKNKKGDKSQPTKSNGSNPGTPNTRRKSQSHLTPLEQLNSEERDLVNKLYTACRTSDLIDFNETLNLVTNRETEKVGETATSNLGALLSMKIDTCGNTLLHIAAKSGNKTIITKLLEHKADPTVKNDSSFLPYCVCANKEARNSFRKFRAKHPDLHDYTKAQVPSPLTEEKEEEIKKKQSEKKKAQKAARKEKERNQREERQKKKEEQEEKDRFLALSDREKRLIAVERRLMQDPNSKVPHTRRCFLCAEDMLGKVPFEYLGYKFCSMKCLKTHKNKS</sequence>
<dbReference type="GO" id="GO:0005737">
    <property type="term" value="C:cytoplasm"/>
    <property type="evidence" value="ECO:0007669"/>
    <property type="project" value="UniProtKB-SubCell"/>
</dbReference>
<feature type="compositionally biased region" description="Polar residues" evidence="15">
    <location>
        <begin position="435"/>
        <end position="449"/>
    </location>
</feature>
<feature type="compositionally biased region" description="Basic residues" evidence="15">
    <location>
        <begin position="421"/>
        <end position="431"/>
    </location>
</feature>
<gene>
    <name evidence="17" type="primary">Ankzf1</name>
</gene>
<dbReference type="AlphaFoldDB" id="A0A6F9D6A5"/>
<evidence type="ECO:0000256" key="5">
    <source>
        <dbReference type="ARBA" id="ARBA00022723"/>
    </source>
</evidence>
<evidence type="ECO:0000313" key="17">
    <source>
        <dbReference type="EMBL" id="CAB3221846.1"/>
    </source>
</evidence>
<keyword evidence="4 14" id="KW-0540">Nuclease</keyword>
<evidence type="ECO:0000256" key="9">
    <source>
        <dbReference type="ARBA" id="ARBA00022801"/>
    </source>
</evidence>
<feature type="region of interest" description="Disordered" evidence="15">
    <location>
        <begin position="582"/>
        <end position="639"/>
    </location>
</feature>
<evidence type="ECO:0000256" key="6">
    <source>
        <dbReference type="ARBA" id="ARBA00022737"/>
    </source>
</evidence>
<dbReference type="InterPro" id="IPR041540">
    <property type="entry name" value="VATC"/>
</dbReference>
<feature type="repeat" description="ANK" evidence="13">
    <location>
        <begin position="521"/>
        <end position="553"/>
    </location>
</feature>
<proteinExistence type="evidence at transcript level"/>
<keyword evidence="3 14" id="KW-0963">Cytoplasm</keyword>
<comment type="domain">
    <text evidence="14">The VLRF1 domain mediates binding to the 60S ribosomal subunit.</text>
</comment>
<feature type="compositionally biased region" description="Basic and acidic residues" evidence="15">
    <location>
        <begin position="31"/>
        <end position="43"/>
    </location>
</feature>
<keyword evidence="6" id="KW-0677">Repeat</keyword>
<dbReference type="PROSITE" id="PS50088">
    <property type="entry name" value="ANK_REPEAT"/>
    <property type="match status" value="1"/>
</dbReference>
<evidence type="ECO:0000256" key="1">
    <source>
        <dbReference type="ARBA" id="ARBA00004496"/>
    </source>
</evidence>
<feature type="domain" description="VLRF1" evidence="16">
    <location>
        <begin position="197"/>
        <end position="341"/>
    </location>
</feature>
<evidence type="ECO:0000256" key="15">
    <source>
        <dbReference type="SAM" id="MobiDB-lite"/>
    </source>
</evidence>
<dbReference type="EMBL" id="LR782939">
    <property type="protein sequence ID" value="CAB3221846.1"/>
    <property type="molecule type" value="mRNA"/>
</dbReference>
<dbReference type="InterPro" id="IPR047139">
    <property type="entry name" value="ANKZ1/VMS1"/>
</dbReference>
<dbReference type="Pfam" id="PF00023">
    <property type="entry name" value="Ank"/>
    <property type="match status" value="1"/>
</dbReference>
<feature type="region of interest" description="Disordered" evidence="15">
    <location>
        <begin position="31"/>
        <end position="56"/>
    </location>
</feature>
<evidence type="ECO:0000256" key="2">
    <source>
        <dbReference type="ARBA" id="ARBA00009262"/>
    </source>
</evidence>
<name>A0A6F9D6A5_9ASCI</name>
<evidence type="ECO:0000256" key="10">
    <source>
        <dbReference type="ARBA" id="ARBA00022833"/>
    </source>
</evidence>
<accession>A0A6F9D6A5</accession>